<gene>
    <name evidence="1" type="ORF">B1A_04709</name>
</gene>
<name>T1CXD2_9ZZZZ</name>
<proteinExistence type="predicted"/>
<protein>
    <submittedName>
        <fullName evidence="1">Conjugal transfer protein TrbN</fullName>
    </submittedName>
</protein>
<organism evidence="1">
    <name type="scientific">mine drainage metagenome</name>
    <dbReference type="NCBI Taxonomy" id="410659"/>
    <lineage>
        <taxon>unclassified sequences</taxon>
        <taxon>metagenomes</taxon>
        <taxon>ecological metagenomes</taxon>
    </lineage>
</organism>
<reference evidence="1" key="2">
    <citation type="journal article" date="2014" name="ISME J.">
        <title>Microbial stratification in low pH oxic and suboxic macroscopic growths along an acid mine drainage.</title>
        <authorList>
            <person name="Mendez-Garcia C."/>
            <person name="Mesa V."/>
            <person name="Sprenger R.R."/>
            <person name="Richter M."/>
            <person name="Diez M.S."/>
            <person name="Solano J."/>
            <person name="Bargiela R."/>
            <person name="Golyshina O.V."/>
            <person name="Manteca A."/>
            <person name="Ramos J.L."/>
            <person name="Gallego J.R."/>
            <person name="Llorente I."/>
            <person name="Martins Dos Santos V.A."/>
            <person name="Jensen O.N."/>
            <person name="Pelaez A.I."/>
            <person name="Sanchez J."/>
            <person name="Ferrer M."/>
        </authorList>
    </citation>
    <scope>NUCLEOTIDE SEQUENCE</scope>
</reference>
<evidence type="ECO:0000313" key="1">
    <source>
        <dbReference type="EMBL" id="EQD73919.1"/>
    </source>
</evidence>
<dbReference type="EMBL" id="AUZX01003432">
    <property type="protein sequence ID" value="EQD73919.1"/>
    <property type="molecule type" value="Genomic_DNA"/>
</dbReference>
<comment type="caution">
    <text evidence="1">The sequence shown here is derived from an EMBL/GenBank/DDBJ whole genome shotgun (WGS) entry which is preliminary data.</text>
</comment>
<dbReference type="SUPFAM" id="SSF53955">
    <property type="entry name" value="Lysozyme-like"/>
    <property type="match status" value="1"/>
</dbReference>
<dbReference type="AlphaFoldDB" id="T1CXD2"/>
<dbReference type="InterPro" id="IPR023346">
    <property type="entry name" value="Lysozyme-like_dom_sf"/>
</dbReference>
<reference evidence="1" key="1">
    <citation type="submission" date="2013-08" db="EMBL/GenBank/DDBJ databases">
        <authorList>
            <person name="Mendez C."/>
            <person name="Richter M."/>
            <person name="Ferrer M."/>
            <person name="Sanchez J."/>
        </authorList>
    </citation>
    <scope>NUCLEOTIDE SEQUENCE</scope>
</reference>
<sequence length="129" mass="14387">MMPTALIWCALAASVRYDVPADALLSVYSVERGGADTWSHDANGTYDVGPLQFNTAYLASLRRFGITPRAVEGKTCYPWFLAAWRIHNQLVEDRGGFWTRVARYHSATPRYVEAYRRSSSSTLRAGGHG</sequence>
<dbReference type="CDD" id="cd13400">
    <property type="entry name" value="LT_IagB-like"/>
    <property type="match status" value="1"/>
</dbReference>
<accession>T1CXD2</accession>